<dbReference type="Proteomes" id="UP000597444">
    <property type="component" value="Unassembled WGS sequence"/>
</dbReference>
<name>A0A8J3INU7_9CHLR</name>
<protein>
    <recommendedName>
        <fullName evidence="3">Transposase</fullName>
    </recommendedName>
</protein>
<dbReference type="AlphaFoldDB" id="A0A8J3INU7"/>
<reference evidence="1" key="1">
    <citation type="submission" date="2020-10" db="EMBL/GenBank/DDBJ databases">
        <title>Taxonomic study of unclassified bacteria belonging to the class Ktedonobacteria.</title>
        <authorList>
            <person name="Yabe S."/>
            <person name="Wang C.M."/>
            <person name="Zheng Y."/>
            <person name="Sakai Y."/>
            <person name="Cavaletti L."/>
            <person name="Monciardini P."/>
            <person name="Donadio S."/>
        </authorList>
    </citation>
    <scope>NUCLEOTIDE SEQUENCE</scope>
    <source>
        <strain evidence="1">ID150040</strain>
    </source>
</reference>
<dbReference type="EMBL" id="BNJK01000001">
    <property type="protein sequence ID" value="GHO97443.1"/>
    <property type="molecule type" value="Genomic_DNA"/>
</dbReference>
<evidence type="ECO:0000313" key="1">
    <source>
        <dbReference type="EMBL" id="GHO97443.1"/>
    </source>
</evidence>
<proteinExistence type="predicted"/>
<evidence type="ECO:0008006" key="3">
    <source>
        <dbReference type="Google" id="ProtNLM"/>
    </source>
</evidence>
<dbReference type="RefSeq" id="WP_220207999.1">
    <property type="nucleotide sequence ID" value="NZ_BNJK01000001.1"/>
</dbReference>
<gene>
    <name evidence="1" type="ORF">KSF_074910</name>
</gene>
<keyword evidence="2" id="KW-1185">Reference proteome</keyword>
<organism evidence="1 2">
    <name type="scientific">Reticulibacter mediterranei</name>
    <dbReference type="NCBI Taxonomy" id="2778369"/>
    <lineage>
        <taxon>Bacteria</taxon>
        <taxon>Bacillati</taxon>
        <taxon>Chloroflexota</taxon>
        <taxon>Ktedonobacteria</taxon>
        <taxon>Ktedonobacterales</taxon>
        <taxon>Reticulibacteraceae</taxon>
        <taxon>Reticulibacter</taxon>
    </lineage>
</organism>
<sequence>MLNITGLLAVEASRKQFGLWRVRIIVIIYHILRTKQPYHDLGEHYFEQLEAPRLERHHVRRLEQLGYTVILTPQVA</sequence>
<comment type="caution">
    <text evidence="1">The sequence shown here is derived from an EMBL/GenBank/DDBJ whole genome shotgun (WGS) entry which is preliminary data.</text>
</comment>
<accession>A0A8J3INU7</accession>
<evidence type="ECO:0000313" key="2">
    <source>
        <dbReference type="Proteomes" id="UP000597444"/>
    </source>
</evidence>